<protein>
    <recommendedName>
        <fullName evidence="5">Hedgehog N-terminal signalling domain-containing protein</fullName>
    </recommendedName>
</protein>
<comment type="caution">
    <text evidence="3">The sequence shown here is derived from an EMBL/GenBank/DDBJ whole genome shotgun (WGS) entry which is preliminary data.</text>
</comment>
<keyword evidence="2" id="KW-0732">Signal</keyword>
<name>A0AAV4FF12_9GAST</name>
<keyword evidence="4" id="KW-1185">Reference proteome</keyword>
<feature type="signal peptide" evidence="2">
    <location>
        <begin position="1"/>
        <end position="22"/>
    </location>
</feature>
<gene>
    <name evidence="3" type="ORF">ElyMa_002095700</name>
</gene>
<evidence type="ECO:0008006" key="5">
    <source>
        <dbReference type="Google" id="ProtNLM"/>
    </source>
</evidence>
<evidence type="ECO:0000313" key="3">
    <source>
        <dbReference type="EMBL" id="GFR71501.1"/>
    </source>
</evidence>
<evidence type="ECO:0000256" key="2">
    <source>
        <dbReference type="SAM" id="SignalP"/>
    </source>
</evidence>
<feature type="compositionally biased region" description="Polar residues" evidence="1">
    <location>
        <begin position="57"/>
        <end position="86"/>
    </location>
</feature>
<accession>A0AAV4FF12</accession>
<feature type="chain" id="PRO_5043315729" description="Hedgehog N-terminal signalling domain-containing protein" evidence="2">
    <location>
        <begin position="23"/>
        <end position="147"/>
    </location>
</feature>
<dbReference type="AlphaFoldDB" id="A0AAV4FF12"/>
<dbReference type="EMBL" id="BMAT01004292">
    <property type="protein sequence ID" value="GFR71501.1"/>
    <property type="molecule type" value="Genomic_DNA"/>
</dbReference>
<evidence type="ECO:0000256" key="1">
    <source>
        <dbReference type="SAM" id="MobiDB-lite"/>
    </source>
</evidence>
<feature type="compositionally biased region" description="Low complexity" evidence="1">
    <location>
        <begin position="23"/>
        <end position="32"/>
    </location>
</feature>
<proteinExistence type="predicted"/>
<evidence type="ECO:0000313" key="4">
    <source>
        <dbReference type="Proteomes" id="UP000762676"/>
    </source>
</evidence>
<organism evidence="3 4">
    <name type="scientific">Elysia marginata</name>
    <dbReference type="NCBI Taxonomy" id="1093978"/>
    <lineage>
        <taxon>Eukaryota</taxon>
        <taxon>Metazoa</taxon>
        <taxon>Spiralia</taxon>
        <taxon>Lophotrochozoa</taxon>
        <taxon>Mollusca</taxon>
        <taxon>Gastropoda</taxon>
        <taxon>Heterobranchia</taxon>
        <taxon>Euthyneura</taxon>
        <taxon>Panpulmonata</taxon>
        <taxon>Sacoglossa</taxon>
        <taxon>Placobranchoidea</taxon>
        <taxon>Plakobranchidae</taxon>
        <taxon>Elysia</taxon>
    </lineage>
</organism>
<reference evidence="3 4" key="1">
    <citation type="journal article" date="2021" name="Elife">
        <title>Chloroplast acquisition without the gene transfer in kleptoplastic sea slugs, Plakobranchus ocellatus.</title>
        <authorList>
            <person name="Maeda T."/>
            <person name="Takahashi S."/>
            <person name="Yoshida T."/>
            <person name="Shimamura S."/>
            <person name="Takaki Y."/>
            <person name="Nagai Y."/>
            <person name="Toyoda A."/>
            <person name="Suzuki Y."/>
            <person name="Arimoto A."/>
            <person name="Ishii H."/>
            <person name="Satoh N."/>
            <person name="Nishiyama T."/>
            <person name="Hasebe M."/>
            <person name="Maruyama T."/>
            <person name="Minagawa J."/>
            <person name="Obokata J."/>
            <person name="Shigenobu S."/>
        </authorList>
    </citation>
    <scope>NUCLEOTIDE SEQUENCE [LARGE SCALE GENOMIC DNA]</scope>
</reference>
<sequence>MRTNLKIIVALVVLAALSEVAARRNTGSSRRGNGNGKGQTNRNQVGGKKRRDRPQFQHYTWVQPLSGNTGNANGSPAAHTSATIDGTGNALDDTAKSELFRLHRSIRFICWRAKIVDVASPSSYDGPKKTAKTVTFDEELTIELRQQ</sequence>
<dbReference type="Proteomes" id="UP000762676">
    <property type="component" value="Unassembled WGS sequence"/>
</dbReference>
<feature type="region of interest" description="Disordered" evidence="1">
    <location>
        <begin position="23"/>
        <end position="88"/>
    </location>
</feature>